<dbReference type="PROSITE" id="PS50949">
    <property type="entry name" value="HTH_GNTR"/>
    <property type="match status" value="1"/>
</dbReference>
<dbReference type="InterPro" id="IPR036388">
    <property type="entry name" value="WH-like_DNA-bd_sf"/>
</dbReference>
<dbReference type="EMBL" id="JACCCQ010000001">
    <property type="protein sequence ID" value="NYF59775.1"/>
    <property type="molecule type" value="Genomic_DNA"/>
</dbReference>
<evidence type="ECO:0000259" key="4">
    <source>
        <dbReference type="PROSITE" id="PS50949"/>
    </source>
</evidence>
<keyword evidence="2 5" id="KW-0238">DNA-binding</keyword>
<evidence type="ECO:0000313" key="5">
    <source>
        <dbReference type="EMBL" id="NYF59775.1"/>
    </source>
</evidence>
<dbReference type="InterPro" id="IPR000524">
    <property type="entry name" value="Tscrpt_reg_HTH_GntR"/>
</dbReference>
<dbReference type="PANTHER" id="PTHR38445:SF9">
    <property type="entry name" value="HTH-TYPE TRANSCRIPTIONAL REPRESSOR YTRA"/>
    <property type="match status" value="1"/>
</dbReference>
<dbReference type="InterPro" id="IPR036390">
    <property type="entry name" value="WH_DNA-bd_sf"/>
</dbReference>
<dbReference type="Proteomes" id="UP000631553">
    <property type="component" value="Unassembled WGS sequence"/>
</dbReference>
<evidence type="ECO:0000256" key="1">
    <source>
        <dbReference type="ARBA" id="ARBA00023015"/>
    </source>
</evidence>
<name>A0ABX2RTB9_9ACTN</name>
<reference evidence="5 6" key="1">
    <citation type="submission" date="2020-07" db="EMBL/GenBank/DDBJ databases">
        <title>Sequencing the genomes of 1000 actinobacteria strains.</title>
        <authorList>
            <person name="Klenk H.-P."/>
        </authorList>
    </citation>
    <scope>NUCLEOTIDE SEQUENCE [LARGE SCALE GENOMIC DNA]</scope>
    <source>
        <strain evidence="5 6">DSM 43814</strain>
    </source>
</reference>
<dbReference type="GO" id="GO:0003677">
    <property type="term" value="F:DNA binding"/>
    <property type="evidence" value="ECO:0007669"/>
    <property type="project" value="UniProtKB-KW"/>
</dbReference>
<keyword evidence="6" id="KW-1185">Reference proteome</keyword>
<dbReference type="SMART" id="SM00345">
    <property type="entry name" value="HTH_GNTR"/>
    <property type="match status" value="1"/>
</dbReference>
<dbReference type="Pfam" id="PF00392">
    <property type="entry name" value="GntR"/>
    <property type="match status" value="1"/>
</dbReference>
<evidence type="ECO:0000256" key="2">
    <source>
        <dbReference type="ARBA" id="ARBA00023125"/>
    </source>
</evidence>
<accession>A0ABX2RTB9</accession>
<proteinExistence type="predicted"/>
<dbReference type="PANTHER" id="PTHR38445">
    <property type="entry name" value="HTH-TYPE TRANSCRIPTIONAL REPRESSOR YTRA"/>
    <property type="match status" value="1"/>
</dbReference>
<evidence type="ECO:0000256" key="3">
    <source>
        <dbReference type="ARBA" id="ARBA00023163"/>
    </source>
</evidence>
<dbReference type="CDD" id="cd07377">
    <property type="entry name" value="WHTH_GntR"/>
    <property type="match status" value="1"/>
</dbReference>
<evidence type="ECO:0000313" key="6">
    <source>
        <dbReference type="Proteomes" id="UP000631553"/>
    </source>
</evidence>
<gene>
    <name evidence="5" type="ORF">HDA35_005606</name>
</gene>
<dbReference type="SUPFAM" id="SSF46785">
    <property type="entry name" value="Winged helix' DNA-binding domain"/>
    <property type="match status" value="1"/>
</dbReference>
<protein>
    <submittedName>
        <fullName evidence="5">DNA-binding GntR family transcriptional regulator</fullName>
    </submittedName>
</protein>
<comment type="caution">
    <text evidence="5">The sequence shown here is derived from an EMBL/GenBank/DDBJ whole genome shotgun (WGS) entry which is preliminary data.</text>
</comment>
<organism evidence="5 6">
    <name type="scientific">Micromonospora purpureochromogenes</name>
    <dbReference type="NCBI Taxonomy" id="47872"/>
    <lineage>
        <taxon>Bacteria</taxon>
        <taxon>Bacillati</taxon>
        <taxon>Actinomycetota</taxon>
        <taxon>Actinomycetes</taxon>
        <taxon>Micromonosporales</taxon>
        <taxon>Micromonosporaceae</taxon>
        <taxon>Micromonospora</taxon>
    </lineage>
</organism>
<dbReference type="Gene3D" id="1.10.10.10">
    <property type="entry name" value="Winged helix-like DNA-binding domain superfamily/Winged helix DNA-binding domain"/>
    <property type="match status" value="1"/>
</dbReference>
<feature type="domain" description="HTH gntR-type" evidence="4">
    <location>
        <begin position="15"/>
        <end position="83"/>
    </location>
</feature>
<sequence>MIELACHAGGVMPITADYIRIADEIVADIRAKKLKPGDKLPSISQLAASHKVSPSTVKQVYVRLEALRVIWRHQGKGVFVNDPKLWMREP</sequence>
<keyword evidence="3" id="KW-0804">Transcription</keyword>
<keyword evidence="1" id="KW-0805">Transcription regulation</keyword>